<organism evidence="11 12">
    <name type="scientific">Chenopodium quinoa</name>
    <name type="common">Quinoa</name>
    <dbReference type="NCBI Taxonomy" id="63459"/>
    <lineage>
        <taxon>Eukaryota</taxon>
        <taxon>Viridiplantae</taxon>
        <taxon>Streptophyta</taxon>
        <taxon>Embryophyta</taxon>
        <taxon>Tracheophyta</taxon>
        <taxon>Spermatophyta</taxon>
        <taxon>Magnoliopsida</taxon>
        <taxon>eudicotyledons</taxon>
        <taxon>Gunneridae</taxon>
        <taxon>Pentapetalae</taxon>
        <taxon>Caryophyllales</taxon>
        <taxon>Chenopodiaceae</taxon>
        <taxon>Chenopodioideae</taxon>
        <taxon>Atripliceae</taxon>
        <taxon>Chenopodium</taxon>
    </lineage>
</organism>
<evidence type="ECO:0000256" key="8">
    <source>
        <dbReference type="SAM" id="MobiDB-lite"/>
    </source>
</evidence>
<dbReference type="AlphaFoldDB" id="A0A803MAW7"/>
<dbReference type="InterPro" id="IPR011013">
    <property type="entry name" value="Gal_mutarotase_sf_dom"/>
</dbReference>
<keyword evidence="6" id="KW-0732">Signal</keyword>
<dbReference type="CDD" id="cd10316">
    <property type="entry name" value="RGL4_M"/>
    <property type="match status" value="1"/>
</dbReference>
<dbReference type="Proteomes" id="UP000596660">
    <property type="component" value="Unplaced"/>
</dbReference>
<evidence type="ECO:0000256" key="4">
    <source>
        <dbReference type="ARBA" id="ARBA00012437"/>
    </source>
</evidence>
<accession>A0A803MAW7</accession>
<dbReference type="SUPFAM" id="SSF74650">
    <property type="entry name" value="Galactose mutarotase-like"/>
    <property type="match status" value="1"/>
</dbReference>
<dbReference type="InterPro" id="IPR029411">
    <property type="entry name" value="RG-lyase_III"/>
</dbReference>
<dbReference type="Pfam" id="PF14686">
    <property type="entry name" value="fn3_3"/>
    <property type="match status" value="1"/>
</dbReference>
<dbReference type="GO" id="GO:0030246">
    <property type="term" value="F:carbohydrate binding"/>
    <property type="evidence" value="ECO:0007669"/>
    <property type="project" value="InterPro"/>
</dbReference>
<dbReference type="EnsemblPlants" id="AUR62026234-RA">
    <property type="protein sequence ID" value="AUR62026234-RA:cds"/>
    <property type="gene ID" value="AUR62026234"/>
</dbReference>
<sequence length="651" mass="73244">MHGEGKSKVEAPSPNPGLATGVRVNATGNQVVLDNGMIQVTFAVPEGYVTGIRFGGLDNILDVTNRISDRGYWDIASASNPDNDDSDEISVVGASFKIISQTPDKAEISFVCPQTKSLPLQADIRYVMLQGSSGFYAYAIFERQKGSPPLNVDQIRTVYKLQPDKFRYMAVSDKLQRLMPMLQDRETGQPLAYKEAVLLTRPTNPKIKGQVDDKYQYACDDKDNKVHGWISTDHGIGVWMITPTDEFRMGGPLKQDLTSHVGPTMLAMFHSTHYAGPDLIMKFKDGEPWKKVFGPYYVHLNSLPGKGDPNMLWQHAKDQMLRETESWPYEFPMSLDFPKANQRGSVAGRLLVNDGAKAIPANIGWVGLALPGDAGSWQYEMKGYQFWTQTDRDGKFVIKNVHPGTYNLYAWVPGFIGDYKSTSTVTVAPGKQVSLADQVFTPPRSGQTMWEIGIPDRTAAEFFVPDPRPDLTNPLFLHDNENKYRQYGLWDRYTDLYPKQDLVYTVGVSDYKKHWFFAHVLRRVGQMYEPATWQIVFPLKEVVPSGNYTLHIALAGATQSELQVRVNNPDVKSRPVFTTLLIGRDNAIARHGIHGIYRLYSIGIKSDSLKTGDNTIFLTQSRNKEMFRGVMYDYIRLEGPSASPRKLLQEL</sequence>
<evidence type="ECO:0000313" key="12">
    <source>
        <dbReference type="Proteomes" id="UP000596660"/>
    </source>
</evidence>
<dbReference type="OMA" id="FQNNDRY"/>
<dbReference type="GO" id="GO:0102210">
    <property type="term" value="F:rhamnogalacturonan endolyase activity"/>
    <property type="evidence" value="ECO:0007669"/>
    <property type="project" value="UniProtKB-EC"/>
</dbReference>
<dbReference type="Gene3D" id="2.70.98.10">
    <property type="match status" value="1"/>
</dbReference>
<dbReference type="PANTHER" id="PTHR32018">
    <property type="entry name" value="RHAMNOGALACTURONATE LYASE FAMILY PROTEIN"/>
    <property type="match status" value="1"/>
</dbReference>
<name>A0A803MAW7_CHEQI</name>
<dbReference type="InterPro" id="IPR014718">
    <property type="entry name" value="GH-type_carb-bd"/>
</dbReference>
<dbReference type="Pfam" id="PF14683">
    <property type="entry name" value="CBM-like"/>
    <property type="match status" value="1"/>
</dbReference>
<dbReference type="SUPFAM" id="SSF49785">
    <property type="entry name" value="Galactose-binding domain-like"/>
    <property type="match status" value="1"/>
</dbReference>
<feature type="domain" description="Rhamnogalacturonan lyase" evidence="9">
    <location>
        <begin position="448"/>
        <end position="637"/>
    </location>
</feature>
<dbReference type="Gene3D" id="2.60.120.260">
    <property type="entry name" value="Galactose-binding domain-like"/>
    <property type="match status" value="1"/>
</dbReference>
<dbReference type="PANTHER" id="PTHR32018:SF6">
    <property type="entry name" value="RHAMNOGALACTURONAN ENDOLYASE"/>
    <property type="match status" value="1"/>
</dbReference>
<evidence type="ECO:0000313" key="11">
    <source>
        <dbReference type="EnsemblPlants" id="AUR62026234-RA:cds"/>
    </source>
</evidence>
<evidence type="ECO:0000256" key="3">
    <source>
        <dbReference type="ARBA" id="ARBA00010418"/>
    </source>
</evidence>
<comment type="similarity">
    <text evidence="3">Belongs to the polysaccharide lyase 4 family.</text>
</comment>
<dbReference type="GO" id="GO:0005975">
    <property type="term" value="P:carbohydrate metabolic process"/>
    <property type="evidence" value="ECO:0007669"/>
    <property type="project" value="InterPro"/>
</dbReference>
<reference evidence="11" key="1">
    <citation type="journal article" date="2017" name="Nature">
        <title>The genome of Chenopodium quinoa.</title>
        <authorList>
            <person name="Jarvis D.E."/>
            <person name="Ho Y.S."/>
            <person name="Lightfoot D.J."/>
            <person name="Schmoeckel S.M."/>
            <person name="Li B."/>
            <person name="Borm T.J.A."/>
            <person name="Ohyanagi H."/>
            <person name="Mineta K."/>
            <person name="Michell C.T."/>
            <person name="Saber N."/>
            <person name="Kharbatia N.M."/>
            <person name="Rupper R.R."/>
            <person name="Sharp A.R."/>
            <person name="Dally N."/>
            <person name="Boughton B.A."/>
            <person name="Woo Y.H."/>
            <person name="Gao G."/>
            <person name="Schijlen E.G.W.M."/>
            <person name="Guo X."/>
            <person name="Momin A.A."/>
            <person name="Negrao S."/>
            <person name="Al-Babili S."/>
            <person name="Gehring C."/>
            <person name="Roessner U."/>
            <person name="Jung C."/>
            <person name="Murphy K."/>
            <person name="Arold S.T."/>
            <person name="Gojobori T."/>
            <person name="van der Linden C.G."/>
            <person name="van Loo E.N."/>
            <person name="Jellen E.N."/>
            <person name="Maughan P.J."/>
            <person name="Tester M."/>
        </authorList>
    </citation>
    <scope>NUCLEOTIDE SEQUENCE [LARGE SCALE GENOMIC DNA]</scope>
    <source>
        <strain evidence="11">cv. PI 614886</strain>
    </source>
</reference>
<dbReference type="InterPro" id="IPR008979">
    <property type="entry name" value="Galactose-bd-like_sf"/>
</dbReference>
<dbReference type="Gramene" id="AUR62026234-RA">
    <property type="protein sequence ID" value="AUR62026234-RA:cds"/>
    <property type="gene ID" value="AUR62026234"/>
</dbReference>
<dbReference type="Pfam" id="PF06045">
    <property type="entry name" value="Rhamnogal_lyase"/>
    <property type="match status" value="1"/>
</dbReference>
<evidence type="ECO:0000259" key="9">
    <source>
        <dbReference type="Pfam" id="PF14683"/>
    </source>
</evidence>
<dbReference type="EC" id="4.2.2.23" evidence="4"/>
<keyword evidence="5" id="KW-0964">Secreted</keyword>
<evidence type="ECO:0000256" key="5">
    <source>
        <dbReference type="ARBA" id="ARBA00022525"/>
    </source>
</evidence>
<evidence type="ECO:0000256" key="7">
    <source>
        <dbReference type="ARBA" id="ARBA00023239"/>
    </source>
</evidence>
<dbReference type="InterPro" id="IPR029413">
    <property type="entry name" value="RG-lyase_II"/>
</dbReference>
<dbReference type="CDD" id="cd10317">
    <property type="entry name" value="RGL4_C"/>
    <property type="match status" value="1"/>
</dbReference>
<feature type="domain" description="Rhamnogalacturonan lyase" evidence="10">
    <location>
        <begin position="365"/>
        <end position="434"/>
    </location>
</feature>
<evidence type="ECO:0000259" key="10">
    <source>
        <dbReference type="Pfam" id="PF14686"/>
    </source>
</evidence>
<feature type="region of interest" description="Disordered" evidence="8">
    <location>
        <begin position="1"/>
        <end position="22"/>
    </location>
</feature>
<evidence type="ECO:0000256" key="6">
    <source>
        <dbReference type="ARBA" id="ARBA00022729"/>
    </source>
</evidence>
<evidence type="ECO:0000256" key="2">
    <source>
        <dbReference type="ARBA" id="ARBA00004613"/>
    </source>
</evidence>
<dbReference type="Gene3D" id="2.60.40.1120">
    <property type="entry name" value="Carboxypeptidase-like, regulatory domain"/>
    <property type="match status" value="1"/>
</dbReference>
<dbReference type="CDD" id="cd10320">
    <property type="entry name" value="RGL4_N"/>
    <property type="match status" value="1"/>
</dbReference>
<dbReference type="SUPFAM" id="SSF49452">
    <property type="entry name" value="Starch-binding domain-like"/>
    <property type="match status" value="1"/>
</dbReference>
<comment type="catalytic activity">
    <reaction evidence="1">
        <text>Endotype eliminative cleavage of L-alpha-rhamnopyranosyl-(1-&gt;4)-alpha-D-galactopyranosyluronic acid bonds of rhamnogalacturonan I domains in ramified hairy regions of pectin leaving L-rhamnopyranose at the reducing end and 4-deoxy-4,5-unsaturated D-galactopyranosyluronic acid at the non-reducing end.</text>
        <dbReference type="EC" id="4.2.2.23"/>
    </reaction>
</comment>
<reference evidence="11" key="2">
    <citation type="submission" date="2021-03" db="UniProtKB">
        <authorList>
            <consortium name="EnsemblPlants"/>
        </authorList>
    </citation>
    <scope>IDENTIFICATION</scope>
</reference>
<dbReference type="InterPro" id="IPR051850">
    <property type="entry name" value="Polysacch_Lyase_4"/>
</dbReference>
<protein>
    <recommendedName>
        <fullName evidence="4">rhamnogalacturonan endolyase</fullName>
        <ecNumber evidence="4">4.2.2.23</ecNumber>
    </recommendedName>
</protein>
<comment type="subcellular location">
    <subcellularLocation>
        <location evidence="2">Secreted</location>
    </subcellularLocation>
</comment>
<keyword evidence="7" id="KW-0456">Lyase</keyword>
<dbReference type="InterPro" id="IPR010325">
    <property type="entry name" value="Rhamnogal_lyase"/>
</dbReference>
<proteinExistence type="inferred from homology"/>
<evidence type="ECO:0000256" key="1">
    <source>
        <dbReference type="ARBA" id="ARBA00001324"/>
    </source>
</evidence>
<dbReference type="InterPro" id="IPR013784">
    <property type="entry name" value="Carb-bd-like_fold"/>
</dbReference>
<dbReference type="GO" id="GO:0005576">
    <property type="term" value="C:extracellular region"/>
    <property type="evidence" value="ECO:0007669"/>
    <property type="project" value="UniProtKB-SubCell"/>
</dbReference>
<keyword evidence="12" id="KW-1185">Reference proteome</keyword>